<dbReference type="GO" id="GO:0006529">
    <property type="term" value="P:asparagine biosynthetic process"/>
    <property type="evidence" value="ECO:0007669"/>
    <property type="project" value="InterPro"/>
</dbReference>
<dbReference type="Gene3D" id="3.40.50.620">
    <property type="entry name" value="HUPs"/>
    <property type="match status" value="2"/>
</dbReference>
<dbReference type="PANTHER" id="PTHR43284:SF1">
    <property type="entry name" value="ASPARAGINE SYNTHETASE"/>
    <property type="match status" value="1"/>
</dbReference>
<dbReference type="InterPro" id="IPR001962">
    <property type="entry name" value="Asn_synthase"/>
</dbReference>
<evidence type="ECO:0000256" key="1">
    <source>
        <dbReference type="ARBA" id="ARBA00005187"/>
    </source>
</evidence>
<comment type="catalytic activity">
    <reaction evidence="6">
        <text>L-aspartate + L-glutamine + ATP + H2O = L-asparagine + L-glutamate + AMP + diphosphate + H(+)</text>
        <dbReference type="Rhea" id="RHEA:12228"/>
        <dbReference type="ChEBI" id="CHEBI:15377"/>
        <dbReference type="ChEBI" id="CHEBI:15378"/>
        <dbReference type="ChEBI" id="CHEBI:29985"/>
        <dbReference type="ChEBI" id="CHEBI:29991"/>
        <dbReference type="ChEBI" id="CHEBI:30616"/>
        <dbReference type="ChEBI" id="CHEBI:33019"/>
        <dbReference type="ChEBI" id="CHEBI:58048"/>
        <dbReference type="ChEBI" id="CHEBI:58359"/>
        <dbReference type="ChEBI" id="CHEBI:456215"/>
        <dbReference type="EC" id="6.3.5.4"/>
    </reaction>
</comment>
<reference evidence="9 10" key="1">
    <citation type="journal article" date="2012" name="J. Bacteriol.">
        <title>Complete genome sequence of phototrophic betaproteobacterium Rubrivivax gelatinosus IL144.</title>
        <authorList>
            <person name="Nagashima S."/>
            <person name="Kamimura A."/>
            <person name="Shimizu T."/>
            <person name="Nakamura-isaki S."/>
            <person name="Aono E."/>
            <person name="Sakamoto K."/>
            <person name="Ichikawa N."/>
            <person name="Nakazawa H."/>
            <person name="Sekine M."/>
            <person name="Yamazaki S."/>
            <person name="Fujita N."/>
            <person name="Shimada K."/>
            <person name="Hanada S."/>
            <person name="Nagashima K.V.P."/>
        </authorList>
    </citation>
    <scope>NUCLEOTIDE SEQUENCE [LARGE SCALE GENOMIC DNA]</scope>
    <source>
        <strain evidence="10">NBRC 100245 / IL144</strain>
    </source>
</reference>
<dbReference type="PATRIC" id="fig|983917.3.peg.422"/>
<name>I0HL87_RUBGI</name>
<dbReference type="EMBL" id="AP012320">
    <property type="protein sequence ID" value="BAL93774.1"/>
    <property type="molecule type" value="Genomic_DNA"/>
</dbReference>
<keyword evidence="5" id="KW-0067">ATP-binding</keyword>
<dbReference type="KEGG" id="rge:RGE_04290"/>
<dbReference type="InterPro" id="IPR014729">
    <property type="entry name" value="Rossmann-like_a/b/a_fold"/>
</dbReference>
<dbReference type="InterPro" id="IPR051786">
    <property type="entry name" value="ASN_synthetase/amidase"/>
</dbReference>
<evidence type="ECO:0000256" key="5">
    <source>
        <dbReference type="ARBA" id="ARBA00022840"/>
    </source>
</evidence>
<evidence type="ECO:0000313" key="10">
    <source>
        <dbReference type="Proteomes" id="UP000007883"/>
    </source>
</evidence>
<evidence type="ECO:0000256" key="3">
    <source>
        <dbReference type="ARBA" id="ARBA00012737"/>
    </source>
</evidence>
<evidence type="ECO:0000256" key="2">
    <source>
        <dbReference type="ARBA" id="ARBA00005752"/>
    </source>
</evidence>
<keyword evidence="10" id="KW-1185">Reference proteome</keyword>
<dbReference type="Gene3D" id="3.60.20.10">
    <property type="entry name" value="Glutamine Phosphoribosylpyrophosphate, subunit 1, domain 1"/>
    <property type="match status" value="1"/>
</dbReference>
<evidence type="ECO:0000256" key="6">
    <source>
        <dbReference type="ARBA" id="ARBA00048741"/>
    </source>
</evidence>
<dbReference type="Proteomes" id="UP000007883">
    <property type="component" value="Chromosome"/>
</dbReference>
<comment type="similarity">
    <text evidence="2">Belongs to the asparagine synthetase family.</text>
</comment>
<dbReference type="GO" id="GO:0004066">
    <property type="term" value="F:asparagine synthase (glutamine-hydrolyzing) activity"/>
    <property type="evidence" value="ECO:0007669"/>
    <property type="project" value="UniProtKB-EC"/>
</dbReference>
<dbReference type="InterPro" id="IPR006426">
    <property type="entry name" value="Asn_synth_AEB"/>
</dbReference>
<feature type="domain" description="Asparagine synthetase" evidence="7">
    <location>
        <begin position="183"/>
        <end position="544"/>
    </location>
</feature>
<dbReference type="RefSeq" id="WP_014426650.1">
    <property type="nucleotide sequence ID" value="NC_017075.1"/>
</dbReference>
<dbReference type="PIRSF" id="PIRSF001589">
    <property type="entry name" value="Asn_synthetase_glu-h"/>
    <property type="match status" value="1"/>
</dbReference>
<dbReference type="InterPro" id="IPR029055">
    <property type="entry name" value="Ntn_hydrolases_N"/>
</dbReference>
<evidence type="ECO:0000313" key="9">
    <source>
        <dbReference type="EMBL" id="BAL93774.1"/>
    </source>
</evidence>
<dbReference type="GO" id="GO:0005829">
    <property type="term" value="C:cytosol"/>
    <property type="evidence" value="ECO:0007669"/>
    <property type="project" value="TreeGrafter"/>
</dbReference>
<dbReference type="SUPFAM" id="SSF56235">
    <property type="entry name" value="N-terminal nucleophile aminohydrolases (Ntn hydrolases)"/>
    <property type="match status" value="1"/>
</dbReference>
<evidence type="ECO:0000256" key="4">
    <source>
        <dbReference type="ARBA" id="ARBA00022741"/>
    </source>
</evidence>
<organism evidence="9 10">
    <name type="scientific">Rubrivivax gelatinosus (strain NBRC 100245 / IL144)</name>
    <dbReference type="NCBI Taxonomy" id="983917"/>
    <lineage>
        <taxon>Bacteria</taxon>
        <taxon>Pseudomonadati</taxon>
        <taxon>Pseudomonadota</taxon>
        <taxon>Betaproteobacteria</taxon>
        <taxon>Burkholderiales</taxon>
        <taxon>Sphaerotilaceae</taxon>
        <taxon>Rubrivivax</taxon>
    </lineage>
</organism>
<dbReference type="HOGENOM" id="CLU_014658_3_1_4"/>
<sequence>MNEDAIQPYGGFAGRFGDSRPETPTVWFAGVLGNAESLAGELGVPPDPVGLVGTGWMRWGERVLWRLHGVFALALEHGDERLLYRDRSGLRNLFFRADGDRLLFASDLAALIAQHRAPPAIRRRSLHEYLRFGDITAPHTMFDGVEAAEPGIAVRWSGGRRRPPAPEATPASSAMAYEEAADEVARLLDEAVTLGLASAQHPAAFLSGGIDSSLLCALAAARRPDVVAVTVGFDTAPFDESGAAQAIARALGLHHETLRFGVAQYRDAVRRLGQGAEQPSADPATPATLLALEHCASRFDVVLDGTGADEALGAMPPRHVRLATQYGSLIPPGWRRIAHRGLRAVDFLSGYAPIIDFEHPADTMIRWRGFTRTEIEALCGEPVSFADTAFYAAYGRYARHEHFARFSALIDTMPCDRLPQAARLSGPPVRYPFCEGRAATLLRGLPTHYRFRPGENKRILRTLLARHLPAGFWDTPKHGFDFPLLAFLQADDHVIVHEHLEASRWRRHGLLDPRQVQSLARRFLAGENGLAFRVWSLIVLDAWLSRSGDR</sequence>
<dbReference type="CDD" id="cd01991">
    <property type="entry name" value="Asn_synthase_B_C"/>
    <property type="match status" value="1"/>
</dbReference>
<dbReference type="SUPFAM" id="SSF52402">
    <property type="entry name" value="Adenine nucleotide alpha hydrolases-like"/>
    <property type="match status" value="1"/>
</dbReference>
<keyword evidence="4" id="KW-0547">Nucleotide-binding</keyword>
<dbReference type="InterPro" id="IPR017932">
    <property type="entry name" value="GATase_2_dom"/>
</dbReference>
<dbReference type="AlphaFoldDB" id="I0HL87"/>
<dbReference type="EC" id="6.3.5.4" evidence="3"/>
<evidence type="ECO:0000259" key="7">
    <source>
        <dbReference type="Pfam" id="PF00733"/>
    </source>
</evidence>
<dbReference type="Pfam" id="PF00733">
    <property type="entry name" value="Asn_synthase"/>
    <property type="match status" value="1"/>
</dbReference>
<evidence type="ECO:0000259" key="8">
    <source>
        <dbReference type="Pfam" id="PF13537"/>
    </source>
</evidence>
<feature type="domain" description="Glutamine amidotransferase type-2" evidence="8">
    <location>
        <begin position="58"/>
        <end position="112"/>
    </location>
</feature>
<comment type="pathway">
    <text evidence="1">Amino-acid biosynthesis; L-asparagine biosynthesis; L-asparagine from L-aspartate (L-Gln route): step 1/1.</text>
</comment>
<accession>I0HL87</accession>
<protein>
    <recommendedName>
        <fullName evidence="3">asparagine synthase (glutamine-hydrolyzing)</fullName>
        <ecNumber evidence="3">6.3.5.4</ecNumber>
    </recommendedName>
</protein>
<proteinExistence type="inferred from homology"/>
<dbReference type="Pfam" id="PF13537">
    <property type="entry name" value="GATase_7"/>
    <property type="match status" value="1"/>
</dbReference>
<dbReference type="GO" id="GO:0005524">
    <property type="term" value="F:ATP binding"/>
    <property type="evidence" value="ECO:0007669"/>
    <property type="project" value="UniProtKB-KW"/>
</dbReference>
<dbReference type="PANTHER" id="PTHR43284">
    <property type="entry name" value="ASPARAGINE SYNTHETASE (GLUTAMINE-HYDROLYZING)"/>
    <property type="match status" value="1"/>
</dbReference>
<dbReference type="STRING" id="983917.RGE_04290"/>
<dbReference type="eggNOG" id="COG0367">
    <property type="taxonomic scope" value="Bacteria"/>
</dbReference>
<gene>
    <name evidence="9" type="ordered locus">RGE_04290</name>
</gene>